<dbReference type="EMBL" id="CP000859">
    <property type="protein sequence ID" value="ABW67662.1"/>
    <property type="molecule type" value="Genomic_DNA"/>
</dbReference>
<dbReference type="AlphaFoldDB" id="A8ZSC5"/>
<sequence length="86" mass="9702">MRTGVIVYLMGENPDPDNEPAIIAAVKKSHNADQVEVVSQGQKHFDVMDAWWKLTARGMQRFICLLAVDKPTTTKVLPRPCLRIIK</sequence>
<accession>A8ZSC5</accession>
<dbReference type="HOGENOM" id="CLU_2492788_0_0_7"/>
<evidence type="ECO:0000313" key="2">
    <source>
        <dbReference type="Proteomes" id="UP000008561"/>
    </source>
</evidence>
<organism evidence="1 2">
    <name type="scientific">Desulfosudis oleivorans (strain DSM 6200 / JCM 39069 / Hxd3)</name>
    <name type="common">Desulfococcus oleovorans</name>
    <dbReference type="NCBI Taxonomy" id="96561"/>
    <lineage>
        <taxon>Bacteria</taxon>
        <taxon>Pseudomonadati</taxon>
        <taxon>Thermodesulfobacteriota</taxon>
        <taxon>Desulfobacteria</taxon>
        <taxon>Desulfobacterales</taxon>
        <taxon>Desulfosudaceae</taxon>
        <taxon>Desulfosudis</taxon>
    </lineage>
</organism>
<dbReference type="OrthoDB" id="5517275at2"/>
<evidence type="ECO:0000313" key="1">
    <source>
        <dbReference type="EMBL" id="ABW67662.1"/>
    </source>
</evidence>
<name>A8ZSC5_DESOH</name>
<gene>
    <name evidence="1" type="ordered locus">Dole_1858</name>
</gene>
<dbReference type="Proteomes" id="UP000008561">
    <property type="component" value="Chromosome"/>
</dbReference>
<reference evidence="1 2" key="1">
    <citation type="submission" date="2007-10" db="EMBL/GenBank/DDBJ databases">
        <title>Complete sequence of Desulfococcus oleovorans Hxd3.</title>
        <authorList>
            <consortium name="US DOE Joint Genome Institute"/>
            <person name="Copeland A."/>
            <person name="Lucas S."/>
            <person name="Lapidus A."/>
            <person name="Barry K."/>
            <person name="Glavina del Rio T."/>
            <person name="Dalin E."/>
            <person name="Tice H."/>
            <person name="Pitluck S."/>
            <person name="Kiss H."/>
            <person name="Brettin T."/>
            <person name="Bruce D."/>
            <person name="Detter J.C."/>
            <person name="Han C."/>
            <person name="Schmutz J."/>
            <person name="Larimer F."/>
            <person name="Land M."/>
            <person name="Hauser L."/>
            <person name="Kyrpides N."/>
            <person name="Kim E."/>
            <person name="Wawrik B."/>
            <person name="Richardson P."/>
        </authorList>
    </citation>
    <scope>NUCLEOTIDE SEQUENCE [LARGE SCALE GENOMIC DNA]</scope>
    <source>
        <strain evidence="2">DSM 6200 / JCM 39069 / Hxd3</strain>
    </source>
</reference>
<dbReference type="eggNOG" id="ENOG502ZFNI">
    <property type="taxonomic scope" value="Bacteria"/>
</dbReference>
<keyword evidence="2" id="KW-1185">Reference proteome</keyword>
<protein>
    <submittedName>
        <fullName evidence="1">Uncharacterized protein</fullName>
    </submittedName>
</protein>
<dbReference type="RefSeq" id="WP_012175275.1">
    <property type="nucleotide sequence ID" value="NC_009943.1"/>
</dbReference>
<dbReference type="KEGG" id="dol:Dole_1858"/>
<proteinExistence type="predicted"/>